<evidence type="ECO:0000256" key="11">
    <source>
        <dbReference type="ARBA" id="ARBA00029304"/>
    </source>
</evidence>
<keyword evidence="5 15" id="KW-0479">Metal-binding</keyword>
<feature type="binding site" evidence="15">
    <location>
        <position position="87"/>
    </location>
    <ligand>
        <name>Mg(2+)</name>
        <dbReference type="ChEBI" id="CHEBI:18420"/>
    </ligand>
</feature>
<evidence type="ECO:0000313" key="20">
    <source>
        <dbReference type="Proteomes" id="UP001596337"/>
    </source>
</evidence>
<evidence type="ECO:0000256" key="13">
    <source>
        <dbReference type="ARBA" id="ARBA00029437"/>
    </source>
</evidence>
<evidence type="ECO:0000256" key="1">
    <source>
        <dbReference type="ARBA" id="ARBA00001946"/>
    </source>
</evidence>
<evidence type="ECO:0000256" key="8">
    <source>
        <dbReference type="ARBA" id="ARBA00023014"/>
    </source>
</evidence>
<dbReference type="InterPro" id="IPR000581">
    <property type="entry name" value="ILV_EDD_N"/>
</dbReference>
<feature type="domain" description="Dihydroxy-acid/6-phosphogluconate dehydratase C-terminal" evidence="18">
    <location>
        <begin position="369"/>
        <end position="558"/>
    </location>
</feature>
<reference evidence="20" key="1">
    <citation type="journal article" date="2019" name="Int. J. Syst. Evol. Microbiol.">
        <title>The Global Catalogue of Microorganisms (GCM) 10K type strain sequencing project: providing services to taxonomists for standard genome sequencing and annotation.</title>
        <authorList>
            <consortium name="The Broad Institute Genomics Platform"/>
            <consortium name="The Broad Institute Genome Sequencing Center for Infectious Disease"/>
            <person name="Wu L."/>
            <person name="Ma J."/>
        </authorList>
    </citation>
    <scope>NUCLEOTIDE SEQUENCE [LARGE SCALE GENOMIC DNA]</scope>
    <source>
        <strain evidence="20">KCTC 32255</strain>
    </source>
</reference>
<evidence type="ECO:0000256" key="12">
    <source>
        <dbReference type="ARBA" id="ARBA00029436"/>
    </source>
</evidence>
<dbReference type="SUPFAM" id="SSF143975">
    <property type="entry name" value="IlvD/EDD N-terminal domain-like"/>
    <property type="match status" value="1"/>
</dbReference>
<feature type="domain" description="Dihydroxy-acid/6-phosphogluconate dehydratase N-terminal" evidence="17">
    <location>
        <begin position="40"/>
        <end position="357"/>
    </location>
</feature>
<comment type="pathway">
    <text evidence="12 15">Amino-acid biosynthesis; L-valine biosynthesis; L-valine from pyruvate: step 3/4.</text>
</comment>
<gene>
    <name evidence="15 19" type="primary">ilvD</name>
    <name evidence="19" type="ORF">ACFQGD_02660</name>
</gene>
<dbReference type="Pfam" id="PF00920">
    <property type="entry name" value="ILVD_EDD_N"/>
    <property type="match status" value="1"/>
</dbReference>
<feature type="active site" description="Proton acceptor" evidence="15">
    <location>
        <position position="477"/>
    </location>
</feature>
<dbReference type="InterPro" id="IPR037237">
    <property type="entry name" value="IlvD/EDD_N"/>
</dbReference>
<evidence type="ECO:0000256" key="2">
    <source>
        <dbReference type="ARBA" id="ARBA00006486"/>
    </source>
</evidence>
<keyword evidence="3 15" id="KW-0028">Amino-acid biosynthesis</keyword>
<keyword evidence="7 15" id="KW-0408">Iron</keyword>
<comment type="similarity">
    <text evidence="2 15">Belongs to the IlvD/Edd family.</text>
</comment>
<evidence type="ECO:0000256" key="15">
    <source>
        <dbReference type="HAMAP-Rule" id="MF_00012"/>
    </source>
</evidence>
<comment type="cofactor">
    <cofactor evidence="1 15">
        <name>Mg(2+)</name>
        <dbReference type="ChEBI" id="CHEBI:18420"/>
    </cofactor>
</comment>
<dbReference type="PANTHER" id="PTHR21000">
    <property type="entry name" value="DIHYDROXY-ACID DEHYDRATASE DAD"/>
    <property type="match status" value="1"/>
</dbReference>
<dbReference type="RefSeq" id="WP_345406891.1">
    <property type="nucleotide sequence ID" value="NZ_BAABLA010000123.1"/>
</dbReference>
<dbReference type="EMBL" id="JBHSXX010000001">
    <property type="protein sequence ID" value="MFC6866040.1"/>
    <property type="molecule type" value="Genomic_DNA"/>
</dbReference>
<feature type="binding site" description="via carbamate group" evidence="15">
    <location>
        <position position="130"/>
    </location>
    <ligand>
        <name>Mg(2+)</name>
        <dbReference type="ChEBI" id="CHEBI:18420"/>
    </ligand>
</feature>
<dbReference type="PANTHER" id="PTHR21000:SF5">
    <property type="entry name" value="DIHYDROXY-ACID DEHYDRATASE, MITOCHONDRIAL"/>
    <property type="match status" value="1"/>
</dbReference>
<dbReference type="Pfam" id="PF24877">
    <property type="entry name" value="ILV_EDD_C"/>
    <property type="match status" value="1"/>
</dbReference>
<evidence type="ECO:0000256" key="4">
    <source>
        <dbReference type="ARBA" id="ARBA00022714"/>
    </source>
</evidence>
<comment type="subunit">
    <text evidence="15">Homodimer.</text>
</comment>
<dbReference type="HAMAP" id="MF_00012">
    <property type="entry name" value="IlvD"/>
    <property type="match status" value="1"/>
</dbReference>
<comment type="caution">
    <text evidence="15">Lacks conserved residue(s) required for the propagation of feature annotation.</text>
</comment>
<evidence type="ECO:0000259" key="17">
    <source>
        <dbReference type="Pfam" id="PF00920"/>
    </source>
</evidence>
<feature type="binding site" evidence="15">
    <location>
        <position position="129"/>
    </location>
    <ligand>
        <name>Mg(2+)</name>
        <dbReference type="ChEBI" id="CHEBI:18420"/>
    </ligand>
</feature>
<evidence type="ECO:0000256" key="10">
    <source>
        <dbReference type="ARBA" id="ARBA00023304"/>
    </source>
</evidence>
<dbReference type="NCBIfam" id="TIGR00110">
    <property type="entry name" value="ilvD"/>
    <property type="match status" value="1"/>
</dbReference>
<keyword evidence="9 15" id="KW-0456">Lyase</keyword>
<comment type="catalytic activity">
    <reaction evidence="15">
        <text>(2R,3R)-2,3-dihydroxy-3-methylpentanoate = (S)-3-methyl-2-oxopentanoate + H2O</text>
        <dbReference type="Rhea" id="RHEA:27694"/>
        <dbReference type="ChEBI" id="CHEBI:15377"/>
        <dbReference type="ChEBI" id="CHEBI:35146"/>
        <dbReference type="ChEBI" id="CHEBI:49258"/>
        <dbReference type="EC" id="4.2.1.9"/>
    </reaction>
</comment>
<sequence>MNEQQHPSNPRSSEVTSGYERAPARAMLRAVGMKDEDFEKSQIGIASSWNEITPCNLSLQRLAAGSKDGVREAGGFPMEFGTISVSDGISMGHEGMRASLVSREIIADSVECVVHAERLDGTVLLAGCDKSLPGMLMAAARLDLASVFLYAGSTLPGHIDDHDITIQDAFEGVGACALGRITPEELDDIERHACPGEGACGGMFTANTMASAAEALGMSLPGSASPPAPDRRRDDYARRSGEAVVDLIKNGVTARQIMTRKAFENAITVVTALGGSTNAVLHLLAIAREAEVELNIDDFNRIGDRTPLLADVKPFGRYVMSDIDSVGGLPVVMKALLDAGLLHGDTLTVTGATMAENLAEISPPDPDGKIIAAASSPLAPTGGLTILRGSLAPEGAVVKSASLAGGVTEGRARVFDDETDAMHAVTEGEIKPGDAVVIRYEGPAGGPGMREMLAVTAAIKGAGLGSDVLLLTDGRFSGATHGPCIGHVAPEAAHGGPIALVADGDRVRLDLDARRLDLLVDDAELERRRKVLRPREPRYTTGVLAKFAKLVGSAADGAVCG</sequence>
<keyword evidence="6 15" id="KW-0460">Magnesium</keyword>
<comment type="catalytic activity">
    <reaction evidence="11">
        <text>(2R)-2,3-dihydroxy-3-methylbutanoate = 3-methyl-2-oxobutanoate + H2O</text>
        <dbReference type="Rhea" id="RHEA:24809"/>
        <dbReference type="ChEBI" id="CHEBI:11851"/>
        <dbReference type="ChEBI" id="CHEBI:15377"/>
        <dbReference type="ChEBI" id="CHEBI:49072"/>
        <dbReference type="EC" id="4.2.1.9"/>
    </reaction>
    <physiologicalReaction direction="left-to-right" evidence="11">
        <dbReference type="Rhea" id="RHEA:24810"/>
    </physiologicalReaction>
</comment>
<comment type="caution">
    <text evidence="19">The sequence shown here is derived from an EMBL/GenBank/DDBJ whole genome shotgun (WGS) entry which is preliminary data.</text>
</comment>
<dbReference type="EC" id="4.2.1.9" evidence="14 15"/>
<dbReference type="InterPro" id="IPR020558">
    <property type="entry name" value="DiOHA_6PGluconate_deHydtase_CS"/>
</dbReference>
<keyword evidence="8 15" id="KW-0411">Iron-sulfur</keyword>
<evidence type="ECO:0000256" key="9">
    <source>
        <dbReference type="ARBA" id="ARBA00023239"/>
    </source>
</evidence>
<keyword evidence="10 15" id="KW-0100">Branched-chain amino acid biosynthesis</keyword>
<accession>A0ABW2BUM4</accession>
<dbReference type="PROSITE" id="PS00887">
    <property type="entry name" value="ILVD_EDD_2"/>
    <property type="match status" value="1"/>
</dbReference>
<feature type="compositionally biased region" description="Polar residues" evidence="16">
    <location>
        <begin position="1"/>
        <end position="16"/>
    </location>
</feature>
<keyword evidence="20" id="KW-1185">Reference proteome</keyword>
<dbReference type="SUPFAM" id="SSF52016">
    <property type="entry name" value="LeuD/IlvD-like"/>
    <property type="match status" value="1"/>
</dbReference>
<evidence type="ECO:0000256" key="7">
    <source>
        <dbReference type="ARBA" id="ARBA00023004"/>
    </source>
</evidence>
<feature type="binding site" evidence="15">
    <location>
        <position position="451"/>
    </location>
    <ligand>
        <name>Mg(2+)</name>
        <dbReference type="ChEBI" id="CHEBI:18420"/>
    </ligand>
</feature>
<dbReference type="InterPro" id="IPR042096">
    <property type="entry name" value="Dihydro-acid_dehy_C"/>
</dbReference>
<evidence type="ECO:0000256" key="14">
    <source>
        <dbReference type="ARBA" id="ARBA00029490"/>
    </source>
</evidence>
<keyword evidence="4 15" id="KW-0001">2Fe-2S</keyword>
<feature type="region of interest" description="Disordered" evidence="16">
    <location>
        <begin position="1"/>
        <end position="20"/>
    </location>
</feature>
<organism evidence="19 20">
    <name type="scientific">Haloechinothrix salitolerans</name>
    <dbReference type="NCBI Taxonomy" id="926830"/>
    <lineage>
        <taxon>Bacteria</taxon>
        <taxon>Bacillati</taxon>
        <taxon>Actinomycetota</taxon>
        <taxon>Actinomycetes</taxon>
        <taxon>Pseudonocardiales</taxon>
        <taxon>Pseudonocardiaceae</taxon>
        <taxon>Haloechinothrix</taxon>
    </lineage>
</organism>
<protein>
    <recommendedName>
        <fullName evidence="14 15">Dihydroxy-acid dehydratase</fullName>
        <shortName evidence="15">DAD</shortName>
        <ecNumber evidence="14 15">4.2.1.9</ecNumber>
    </recommendedName>
</protein>
<dbReference type="Proteomes" id="UP001596337">
    <property type="component" value="Unassembled WGS sequence"/>
</dbReference>
<proteinExistence type="inferred from homology"/>
<comment type="function">
    <text evidence="15">Functions in the biosynthesis of branched-chain amino acids. Catalyzes the dehydration of (2R,3R)-2,3-dihydroxy-3-methylpentanoate (2,3-dihydroxy-3-methylvalerate) into 2-oxo-3-methylpentanoate (2-oxo-3-methylvalerate) and of (2R)-2,3-dihydroxy-3-methylbutanoate (2,3-dihydroxyisovalerate) into 2-oxo-3-methylbutanoate (2-oxoisovalerate), the penultimate precursor to L-isoleucine and L-valine, respectively.</text>
</comment>
<dbReference type="Gene3D" id="3.50.30.80">
    <property type="entry name" value="IlvD/EDD C-terminal domain-like"/>
    <property type="match status" value="1"/>
</dbReference>
<name>A0ABW2BUM4_9PSEU</name>
<evidence type="ECO:0000256" key="6">
    <source>
        <dbReference type="ARBA" id="ARBA00022842"/>
    </source>
</evidence>
<evidence type="ECO:0000256" key="16">
    <source>
        <dbReference type="SAM" id="MobiDB-lite"/>
    </source>
</evidence>
<evidence type="ECO:0000313" key="19">
    <source>
        <dbReference type="EMBL" id="MFC6866040.1"/>
    </source>
</evidence>
<comment type="cofactor">
    <cofactor evidence="15">
        <name>[2Fe-2S] cluster</name>
        <dbReference type="ChEBI" id="CHEBI:190135"/>
    </cofactor>
    <text evidence="15">Binds 1 [2Fe-2S] cluster per subunit. This cluster acts as a Lewis acid cofactor.</text>
</comment>
<dbReference type="InterPro" id="IPR050165">
    <property type="entry name" value="DHAD_IlvD/Edd"/>
</dbReference>
<dbReference type="NCBIfam" id="NF002068">
    <property type="entry name" value="PRK00911.1"/>
    <property type="match status" value="1"/>
</dbReference>
<dbReference type="GO" id="GO:0004160">
    <property type="term" value="F:dihydroxy-acid dehydratase activity"/>
    <property type="evidence" value="ECO:0007669"/>
    <property type="project" value="UniProtKB-EC"/>
</dbReference>
<feature type="binding site" evidence="15">
    <location>
        <position position="55"/>
    </location>
    <ligand>
        <name>[2Fe-2S] cluster</name>
        <dbReference type="ChEBI" id="CHEBI:190135"/>
    </ligand>
</feature>
<evidence type="ECO:0000256" key="3">
    <source>
        <dbReference type="ARBA" id="ARBA00022605"/>
    </source>
</evidence>
<dbReference type="InterPro" id="IPR056740">
    <property type="entry name" value="ILV_EDD_C"/>
</dbReference>
<evidence type="ECO:0000256" key="5">
    <source>
        <dbReference type="ARBA" id="ARBA00022723"/>
    </source>
</evidence>
<feature type="modified residue" description="N6-carboxylysine" evidence="15">
    <location>
        <position position="130"/>
    </location>
</feature>
<dbReference type="PROSITE" id="PS00886">
    <property type="entry name" value="ILVD_EDD_1"/>
    <property type="match status" value="1"/>
</dbReference>
<dbReference type="InterPro" id="IPR004404">
    <property type="entry name" value="DihydroxyA_deHydtase"/>
</dbReference>
<evidence type="ECO:0000259" key="18">
    <source>
        <dbReference type="Pfam" id="PF24877"/>
    </source>
</evidence>
<comment type="pathway">
    <text evidence="13 15">Amino-acid biosynthesis; L-isoleucine biosynthesis; L-isoleucine from 2-oxobutanoate: step 3/4.</text>
</comment>